<dbReference type="PANTHER" id="PTHR45747">
    <property type="entry name" value="HISTONE-LYSINE N-METHYLTRANSFERASE E(Z)"/>
    <property type="match status" value="1"/>
</dbReference>
<dbReference type="Proteomes" id="UP000001861">
    <property type="component" value="Unassembled WGS sequence"/>
</dbReference>
<dbReference type="InterPro" id="IPR046341">
    <property type="entry name" value="SET_dom_sf"/>
</dbReference>
<dbReference type="GO" id="GO:0046976">
    <property type="term" value="F:histone H3K27 methyltransferase activity"/>
    <property type="evidence" value="ECO:0007669"/>
    <property type="project" value="TreeGrafter"/>
</dbReference>
<evidence type="ECO:0000256" key="2">
    <source>
        <dbReference type="ARBA" id="ARBA00023163"/>
    </source>
</evidence>
<reference evidence="5 6" key="1">
    <citation type="journal article" date="2010" name="Proc. Natl. Acad. Sci. U.S.A.">
        <title>Insights into evolution of multicellular fungi from the assembled chromosomes of the mushroom Coprinopsis cinerea (Coprinus cinereus).</title>
        <authorList>
            <person name="Stajich J.E."/>
            <person name="Wilke S.K."/>
            <person name="Ahren D."/>
            <person name="Au C.H."/>
            <person name="Birren B.W."/>
            <person name="Borodovsky M."/>
            <person name="Burns C."/>
            <person name="Canback B."/>
            <person name="Casselton L.A."/>
            <person name="Cheng C.K."/>
            <person name="Deng J."/>
            <person name="Dietrich F.S."/>
            <person name="Fargo D.C."/>
            <person name="Farman M.L."/>
            <person name="Gathman A.C."/>
            <person name="Goldberg J."/>
            <person name="Guigo R."/>
            <person name="Hoegger P.J."/>
            <person name="Hooker J.B."/>
            <person name="Huggins A."/>
            <person name="James T.Y."/>
            <person name="Kamada T."/>
            <person name="Kilaru S."/>
            <person name="Kodira C."/>
            <person name="Kues U."/>
            <person name="Kupfer D."/>
            <person name="Kwan H.S."/>
            <person name="Lomsadze A."/>
            <person name="Li W."/>
            <person name="Lilly W.W."/>
            <person name="Ma L.J."/>
            <person name="Mackey A.J."/>
            <person name="Manning G."/>
            <person name="Martin F."/>
            <person name="Muraguchi H."/>
            <person name="Natvig D.O."/>
            <person name="Palmerini H."/>
            <person name="Ramesh M.A."/>
            <person name="Rehmeyer C.J."/>
            <person name="Roe B.A."/>
            <person name="Shenoy N."/>
            <person name="Stanke M."/>
            <person name="Ter-Hovhannisyan V."/>
            <person name="Tunlid A."/>
            <person name="Velagapudi R."/>
            <person name="Vision T.J."/>
            <person name="Zeng Q."/>
            <person name="Zolan M.E."/>
            <person name="Pukkila P.J."/>
        </authorList>
    </citation>
    <scope>NUCLEOTIDE SEQUENCE [LARGE SCALE GENOMIC DNA]</scope>
    <source>
        <strain evidence="6">Okayama-7 / 130 / ATCC MYA-4618 / FGSC 9003</strain>
    </source>
</reference>
<dbReference type="HOGENOM" id="CLU_029951_0_0_1"/>
<gene>
    <name evidence="5" type="ORF">CC1G_09236</name>
</gene>
<dbReference type="RefSeq" id="XP_001838859.2">
    <property type="nucleotide sequence ID" value="XM_001838807.2"/>
</dbReference>
<organism evidence="5 6">
    <name type="scientific">Coprinopsis cinerea (strain Okayama-7 / 130 / ATCC MYA-4618 / FGSC 9003)</name>
    <name type="common">Inky cap fungus</name>
    <name type="synonym">Hormographiella aspergillata</name>
    <dbReference type="NCBI Taxonomy" id="240176"/>
    <lineage>
        <taxon>Eukaryota</taxon>
        <taxon>Fungi</taxon>
        <taxon>Dikarya</taxon>
        <taxon>Basidiomycota</taxon>
        <taxon>Agaricomycotina</taxon>
        <taxon>Agaricomycetes</taxon>
        <taxon>Agaricomycetidae</taxon>
        <taxon>Agaricales</taxon>
        <taxon>Agaricineae</taxon>
        <taxon>Psathyrellaceae</taxon>
        <taxon>Coprinopsis</taxon>
    </lineage>
</organism>
<dbReference type="PROSITE" id="PS50280">
    <property type="entry name" value="SET"/>
    <property type="match status" value="1"/>
</dbReference>
<dbReference type="eggNOG" id="KOG1079">
    <property type="taxonomic scope" value="Eukaryota"/>
</dbReference>
<dbReference type="GeneID" id="6015454"/>
<dbReference type="SUPFAM" id="SSF82199">
    <property type="entry name" value="SET domain"/>
    <property type="match status" value="1"/>
</dbReference>
<dbReference type="Pfam" id="PF00856">
    <property type="entry name" value="SET"/>
    <property type="match status" value="1"/>
</dbReference>
<evidence type="ECO:0000259" key="4">
    <source>
        <dbReference type="PROSITE" id="PS50280"/>
    </source>
</evidence>
<comment type="caution">
    <text evidence="5">The sequence shown here is derived from an EMBL/GenBank/DDBJ whole genome shotgun (WGS) entry which is preliminary data.</text>
</comment>
<dbReference type="SMART" id="SM00317">
    <property type="entry name" value="SET"/>
    <property type="match status" value="1"/>
</dbReference>
<dbReference type="Gene3D" id="2.170.270.10">
    <property type="entry name" value="SET domain"/>
    <property type="match status" value="1"/>
</dbReference>
<feature type="region of interest" description="Disordered" evidence="3">
    <location>
        <begin position="554"/>
        <end position="589"/>
    </location>
</feature>
<feature type="compositionally biased region" description="Basic and acidic residues" evidence="3">
    <location>
        <begin position="47"/>
        <end position="57"/>
    </location>
</feature>
<dbReference type="OMA" id="YESCTPI"/>
<feature type="compositionally biased region" description="Polar residues" evidence="3">
    <location>
        <begin position="24"/>
        <end position="33"/>
    </location>
</feature>
<dbReference type="AlphaFoldDB" id="A8P519"/>
<dbReference type="OrthoDB" id="6141102at2759"/>
<keyword evidence="2" id="KW-0804">Transcription</keyword>
<dbReference type="GO" id="GO:0005634">
    <property type="term" value="C:nucleus"/>
    <property type="evidence" value="ECO:0007669"/>
    <property type="project" value="TreeGrafter"/>
</dbReference>
<dbReference type="KEGG" id="cci:CC1G_09236"/>
<name>A8P519_COPC7</name>
<evidence type="ECO:0000256" key="1">
    <source>
        <dbReference type="ARBA" id="ARBA00023015"/>
    </source>
</evidence>
<evidence type="ECO:0000256" key="3">
    <source>
        <dbReference type="SAM" id="MobiDB-lite"/>
    </source>
</evidence>
<accession>A8P519</accession>
<evidence type="ECO:0000313" key="6">
    <source>
        <dbReference type="Proteomes" id="UP000001861"/>
    </source>
</evidence>
<dbReference type="PANTHER" id="PTHR45747:SF4">
    <property type="entry name" value="HISTONE-LYSINE N-METHYLTRANSFERASE E(Z)"/>
    <property type="match status" value="1"/>
</dbReference>
<proteinExistence type="predicted"/>
<protein>
    <recommendedName>
        <fullName evidence="4">SET domain-containing protein</fullName>
    </recommendedName>
</protein>
<dbReference type="GO" id="GO:0031507">
    <property type="term" value="P:heterochromatin formation"/>
    <property type="evidence" value="ECO:0007669"/>
    <property type="project" value="TreeGrafter"/>
</dbReference>
<keyword evidence="6" id="KW-1185">Reference proteome</keyword>
<dbReference type="STRING" id="240176.A8P519"/>
<dbReference type="InParanoid" id="A8P519"/>
<sequence length="589" mass="65889">MSPSALEDLYNQFKSWNEEYSTNALRSLSQPSENRAPPPVLPPQRVVRGDKPKAHEGETFTIRDVENQTETRADVQIVDVNPSFRPHASYEVCTPSDRNFIVGDDPKPMLFRPFSDDPTFNHQGYDEEYEVYAWDHLPDPDLELLSAEIMSRFDLSPCDIDVMGLPKGVKTRRDHAELPAGWKHPAADDASHSGAGPREQLQRLALYFCNNPNCLTGYCTVHEEMPLLHPVAPSVSDDTLANSTPEACGENCFLLKLSTRPVPDPWTDNDVEMLEVVLEQSPDALPCDLAVICRKPCYEVSKRRREYFAIHKPEKSRRRPHPPRFNDLESSQFTPYDLVISLSDRPDGPAGICHVATKAPVTPRPTASAGKTMRTRFQAYASGKVAVALEGKGRGRAARAARATIPIWNVIRDYVCAAVQKVDPTGSKSCRNAVEVRQTRWGLGLFLLEDADEDELVLEYTGELIFEPTTKSRDHIVTHRERGYLFQLNSTVSVDSSFLGTAGRYINHDETPNCKANIRLVNGEHRIGVFTLKPLKKGTEILFDYGPSFFMSQNSGQESRKVGTAKGPLDIPEDASDSSYHEECEESDI</sequence>
<dbReference type="InterPro" id="IPR045318">
    <property type="entry name" value="EZH1/2-like"/>
</dbReference>
<dbReference type="EMBL" id="AACS02000011">
    <property type="protein sequence ID" value="EAU82974.2"/>
    <property type="molecule type" value="Genomic_DNA"/>
</dbReference>
<dbReference type="VEuPathDB" id="FungiDB:CC1G_09236"/>
<feature type="domain" description="SET" evidence="4">
    <location>
        <begin position="432"/>
        <end position="546"/>
    </location>
</feature>
<feature type="region of interest" description="Disordered" evidence="3">
    <location>
        <begin position="24"/>
        <end position="57"/>
    </location>
</feature>
<dbReference type="GO" id="GO:0003682">
    <property type="term" value="F:chromatin binding"/>
    <property type="evidence" value="ECO:0007669"/>
    <property type="project" value="TreeGrafter"/>
</dbReference>
<dbReference type="InterPro" id="IPR001214">
    <property type="entry name" value="SET_dom"/>
</dbReference>
<keyword evidence="1" id="KW-0805">Transcription regulation</keyword>
<evidence type="ECO:0000313" key="5">
    <source>
        <dbReference type="EMBL" id="EAU82974.2"/>
    </source>
</evidence>